<name>A0A1S8D2M3_9PROT</name>
<proteinExistence type="predicted"/>
<comment type="caution">
    <text evidence="4">The sequence shown here is derived from an EMBL/GenBank/DDBJ whole genome shotgun (WGS) entry which is preliminary data.</text>
</comment>
<feature type="domain" description="Zinc finger/thioredoxin putative" evidence="3">
    <location>
        <begin position="1"/>
        <end position="34"/>
    </location>
</feature>
<evidence type="ECO:0000313" key="4">
    <source>
        <dbReference type="EMBL" id="ONH82572.1"/>
    </source>
</evidence>
<keyword evidence="5" id="KW-1185">Reference proteome</keyword>
<dbReference type="OrthoDB" id="7159357at2"/>
<keyword evidence="2" id="KW-1133">Transmembrane helix</keyword>
<dbReference type="Proteomes" id="UP000054844">
    <property type="component" value="Unassembled WGS sequence"/>
</dbReference>
<protein>
    <recommendedName>
        <fullName evidence="3">Zinc finger/thioredoxin putative domain-containing protein</fullName>
    </recommendedName>
</protein>
<evidence type="ECO:0000256" key="1">
    <source>
        <dbReference type="SAM" id="MobiDB-lite"/>
    </source>
</evidence>
<dbReference type="STRING" id="207340.APZ41_013870"/>
<evidence type="ECO:0000259" key="3">
    <source>
        <dbReference type="Pfam" id="PF13717"/>
    </source>
</evidence>
<feature type="region of interest" description="Disordered" evidence="1">
    <location>
        <begin position="116"/>
        <end position="154"/>
    </location>
</feature>
<gene>
    <name evidence="4" type="ORF">APZ41_013870</name>
</gene>
<feature type="transmembrane region" description="Helical" evidence="2">
    <location>
        <begin position="166"/>
        <end position="185"/>
    </location>
</feature>
<dbReference type="EMBL" id="LLWF02000049">
    <property type="protein sequence ID" value="ONH82572.1"/>
    <property type="molecule type" value="Genomic_DNA"/>
</dbReference>
<dbReference type="InterPro" id="IPR011723">
    <property type="entry name" value="Znf/thioredoxin_put"/>
</dbReference>
<dbReference type="NCBIfam" id="TIGR02098">
    <property type="entry name" value="MJ0042_CXXC"/>
    <property type="match status" value="1"/>
</dbReference>
<evidence type="ECO:0000313" key="5">
    <source>
        <dbReference type="Proteomes" id="UP000054844"/>
    </source>
</evidence>
<feature type="compositionally biased region" description="Basic and acidic residues" evidence="1">
    <location>
        <begin position="116"/>
        <end position="142"/>
    </location>
</feature>
<keyword evidence="2" id="KW-0812">Transmembrane</keyword>
<dbReference type="AlphaFoldDB" id="A0A1S8D2M3"/>
<dbReference type="RefSeq" id="WP_058390270.1">
    <property type="nucleotide sequence ID" value="NZ_CP025061.1"/>
</dbReference>
<reference evidence="4" key="1">
    <citation type="submission" date="2016-12" db="EMBL/GenBank/DDBJ databases">
        <title>Draft genome sequence of Roseomonas mucosa strain AU37, isolated from a peripheral intravenous catheter.</title>
        <authorList>
            <person name="Choudhury M.A."/>
            <person name="Sidjabat H.E."/>
            <person name="Wailan A.M."/>
            <person name="Zhang L."/>
            <person name="Marsh N.M."/>
            <person name="Rickard C.M."/>
            <person name="Davies M."/>
            <person name="Mcmillan D.J."/>
        </authorList>
    </citation>
    <scope>NUCLEOTIDE SEQUENCE [LARGE SCALE GENOMIC DNA]</scope>
    <source>
        <strain evidence="4">AU37</strain>
    </source>
</reference>
<keyword evidence="2" id="KW-0472">Membrane</keyword>
<evidence type="ECO:0000256" key="2">
    <source>
        <dbReference type="SAM" id="Phobius"/>
    </source>
</evidence>
<sequence length="206" mass="21634">MRIVCPGCEAAYEVPEAMLSPGRTVRCARCGRGWIPLPEQGRAVSPEEDPLAEPPAGQLPAEAGDPDTAVVAGPAEARPEGCGPLEEPAGDGSIHAAEAPAPDLPAMALEADHATTPKEPLSHPVEREHGFPPAETRERPPREGIVVPPRAVPPVARPERGPSLTLAWTLSVLLLLAVVAALLVWRGEVAAAWPPSQWLYRALGLA</sequence>
<feature type="region of interest" description="Disordered" evidence="1">
    <location>
        <begin position="39"/>
        <end position="98"/>
    </location>
</feature>
<accession>A0A1S8D2M3</accession>
<organism evidence="4 5">
    <name type="scientific">Roseomonas mucosa</name>
    <dbReference type="NCBI Taxonomy" id="207340"/>
    <lineage>
        <taxon>Bacteria</taxon>
        <taxon>Pseudomonadati</taxon>
        <taxon>Pseudomonadota</taxon>
        <taxon>Alphaproteobacteria</taxon>
        <taxon>Acetobacterales</taxon>
        <taxon>Roseomonadaceae</taxon>
        <taxon>Roseomonas</taxon>
    </lineage>
</organism>
<dbReference type="Pfam" id="PF13717">
    <property type="entry name" value="Zn_ribbon_4"/>
    <property type="match status" value="1"/>
</dbReference>